<dbReference type="Proteomes" id="UP000199398">
    <property type="component" value="Unassembled WGS sequence"/>
</dbReference>
<proteinExistence type="predicted"/>
<evidence type="ECO:0000313" key="1">
    <source>
        <dbReference type="EMBL" id="RKT84857.1"/>
    </source>
</evidence>
<dbReference type="RefSeq" id="WP_093145634.1">
    <property type="nucleotide sequence ID" value="NZ_FOUP01000001.1"/>
</dbReference>
<organism evidence="2 3">
    <name type="scientific">Saccharopolyspora antimicrobica</name>
    <dbReference type="NCBI Taxonomy" id="455193"/>
    <lineage>
        <taxon>Bacteria</taxon>
        <taxon>Bacillati</taxon>
        <taxon>Actinomycetota</taxon>
        <taxon>Actinomycetes</taxon>
        <taxon>Pseudonocardiales</taxon>
        <taxon>Pseudonocardiaceae</taxon>
        <taxon>Saccharopolyspora</taxon>
    </lineage>
</organism>
<evidence type="ECO:0000313" key="2">
    <source>
        <dbReference type="EMBL" id="SFM37343.1"/>
    </source>
</evidence>
<dbReference type="EMBL" id="RBXX01000002">
    <property type="protein sequence ID" value="RKT84857.1"/>
    <property type="molecule type" value="Genomic_DNA"/>
</dbReference>
<reference evidence="1 4" key="2">
    <citation type="submission" date="2018-10" db="EMBL/GenBank/DDBJ databases">
        <title>Sequencing the genomes of 1000 actinobacteria strains.</title>
        <authorList>
            <person name="Klenk H.-P."/>
        </authorList>
    </citation>
    <scope>NUCLEOTIDE SEQUENCE [LARGE SCALE GENOMIC DNA]</scope>
    <source>
        <strain evidence="1 4">DSM 45119</strain>
    </source>
</reference>
<evidence type="ECO:0000313" key="3">
    <source>
        <dbReference type="Proteomes" id="UP000199398"/>
    </source>
</evidence>
<evidence type="ECO:0000313" key="4">
    <source>
        <dbReference type="Proteomes" id="UP000270697"/>
    </source>
</evidence>
<dbReference type="OrthoDB" id="72539at2"/>
<accession>A0A1I4QCJ6</accession>
<protein>
    <submittedName>
        <fullName evidence="2">Uncharacterized protein</fullName>
    </submittedName>
</protein>
<sequence>MGQHHDTHSTNLLADAVLPRRFVLHRVEDVSGSSGTGLVAYGVQWFDGTAVLHWNHAIRSTAIYASITELEAIHGHEGRTRVVFTDPEN</sequence>
<gene>
    <name evidence="1" type="ORF">ATL45_3188</name>
    <name evidence="2" type="ORF">SAMN05421805_10150</name>
</gene>
<reference evidence="2 3" key="1">
    <citation type="submission" date="2016-10" db="EMBL/GenBank/DDBJ databases">
        <authorList>
            <person name="de Groot N.N."/>
        </authorList>
    </citation>
    <scope>NUCLEOTIDE SEQUENCE [LARGE SCALE GENOMIC DNA]</scope>
    <source>
        <strain evidence="2 3">CPCC 201259</strain>
    </source>
</reference>
<dbReference type="EMBL" id="FOUP01000001">
    <property type="protein sequence ID" value="SFM37343.1"/>
    <property type="molecule type" value="Genomic_DNA"/>
</dbReference>
<keyword evidence="4" id="KW-1185">Reference proteome</keyword>
<name>A0A1I4QCJ6_9PSEU</name>
<dbReference type="STRING" id="455193.SAMN05421805_10150"/>
<dbReference type="Proteomes" id="UP000270697">
    <property type="component" value="Unassembled WGS sequence"/>
</dbReference>
<dbReference type="AlphaFoldDB" id="A0A1I4QCJ6"/>